<evidence type="ECO:0000256" key="3">
    <source>
        <dbReference type="ARBA" id="ARBA00011396"/>
    </source>
</evidence>
<keyword evidence="10" id="KW-1185">Reference proteome</keyword>
<evidence type="ECO:0000313" key="10">
    <source>
        <dbReference type="Proteomes" id="UP000015101"/>
    </source>
</evidence>
<evidence type="ECO:0000256" key="2">
    <source>
        <dbReference type="ARBA" id="ARBA00007732"/>
    </source>
</evidence>
<name>T1EEG7_HELRO</name>
<dbReference type="CTD" id="20194969"/>
<comment type="similarity">
    <text evidence="2">Belongs to the ERF4 family.</text>
</comment>
<protein>
    <recommendedName>
        <fullName evidence="4">Ras modification protein ERF4</fullName>
    </recommendedName>
</protein>
<keyword evidence="6" id="KW-0472">Membrane</keyword>
<gene>
    <name evidence="9" type="primary">20194969</name>
    <name evidence="8" type="ORF">HELRODRAFT_108199</name>
</gene>
<dbReference type="EnsemblMetazoa" id="HelroT108199">
    <property type="protein sequence ID" value="HelroP108199"/>
    <property type="gene ID" value="HelroG108199"/>
</dbReference>
<comment type="subcellular location">
    <subcellularLocation>
        <location evidence="1">Endoplasmic reticulum membrane</location>
        <topology evidence="1">Peripheral membrane protein</topology>
    </subcellularLocation>
</comment>
<evidence type="ECO:0000256" key="1">
    <source>
        <dbReference type="ARBA" id="ARBA00004406"/>
    </source>
</evidence>
<feature type="domain" description="Golgin subfamily A member 7/ERF4" evidence="7">
    <location>
        <begin position="9"/>
        <end position="121"/>
    </location>
</feature>
<proteinExistence type="inferred from homology"/>
<evidence type="ECO:0000256" key="4">
    <source>
        <dbReference type="ARBA" id="ARBA00018463"/>
    </source>
</evidence>
<dbReference type="EMBL" id="AMQM01001946">
    <property type="status" value="NOT_ANNOTATED_CDS"/>
    <property type="molecule type" value="Genomic_DNA"/>
</dbReference>
<evidence type="ECO:0000313" key="8">
    <source>
        <dbReference type="EMBL" id="ESN92968.1"/>
    </source>
</evidence>
<dbReference type="GO" id="GO:0002178">
    <property type="term" value="C:palmitoyltransferase complex"/>
    <property type="evidence" value="ECO:0000318"/>
    <property type="project" value="GO_Central"/>
</dbReference>
<dbReference type="HOGENOM" id="CLU_130071_0_1_1"/>
<accession>T1EEG7</accession>
<dbReference type="GO" id="GO:0005789">
    <property type="term" value="C:endoplasmic reticulum membrane"/>
    <property type="evidence" value="ECO:0007669"/>
    <property type="project" value="UniProtKB-SubCell"/>
</dbReference>
<evidence type="ECO:0000256" key="5">
    <source>
        <dbReference type="ARBA" id="ARBA00022824"/>
    </source>
</evidence>
<sequence length="130" mass="14967">MTSTQCVKIFVQRDYCDGTAVKFQTKYPQELEGKIDRNSFESTINELNNMYAEAEALSAKTYCENCLACLTAYLVFLCMDTHYEKVLKKINRYIQEQNNSVYIPRGLLLVDPIERGLRVLEICLLTESST</sequence>
<evidence type="ECO:0000313" key="9">
    <source>
        <dbReference type="EnsemblMetazoa" id="HelroP108199"/>
    </source>
</evidence>
<dbReference type="InterPro" id="IPR051371">
    <property type="entry name" value="Ras_palmitoyltransferase"/>
</dbReference>
<dbReference type="AlphaFoldDB" id="T1EEG7"/>
<dbReference type="Proteomes" id="UP000015101">
    <property type="component" value="Unassembled WGS sequence"/>
</dbReference>
<evidence type="ECO:0000259" key="7">
    <source>
        <dbReference type="Pfam" id="PF10256"/>
    </source>
</evidence>
<dbReference type="InterPro" id="IPR019383">
    <property type="entry name" value="Golgin_A_7/ERF4"/>
</dbReference>
<comment type="subunit">
    <text evidence="3">Interacts with ERF2.</text>
</comment>
<reference evidence="10" key="1">
    <citation type="submission" date="2012-12" db="EMBL/GenBank/DDBJ databases">
        <authorList>
            <person name="Hellsten U."/>
            <person name="Grimwood J."/>
            <person name="Chapman J.A."/>
            <person name="Shapiro H."/>
            <person name="Aerts A."/>
            <person name="Otillar R.P."/>
            <person name="Terry A.Y."/>
            <person name="Boore J.L."/>
            <person name="Simakov O."/>
            <person name="Marletaz F."/>
            <person name="Cho S.-J."/>
            <person name="Edsinger-Gonzales E."/>
            <person name="Havlak P."/>
            <person name="Kuo D.-H."/>
            <person name="Larsson T."/>
            <person name="Lv J."/>
            <person name="Arendt D."/>
            <person name="Savage R."/>
            <person name="Osoegawa K."/>
            <person name="de Jong P."/>
            <person name="Lindberg D.R."/>
            <person name="Seaver E.C."/>
            <person name="Weisblat D.A."/>
            <person name="Putnam N.H."/>
            <person name="Grigoriev I.V."/>
            <person name="Rokhsar D.S."/>
        </authorList>
    </citation>
    <scope>NUCLEOTIDE SEQUENCE</scope>
</reference>
<dbReference type="PANTHER" id="PTHR13254:SF0">
    <property type="entry name" value="GOLGIN SUBFAMILY A MEMBER 7_ERF4 DOMAIN-CONTAINING PROTEIN"/>
    <property type="match status" value="1"/>
</dbReference>
<evidence type="ECO:0000256" key="6">
    <source>
        <dbReference type="ARBA" id="ARBA00023136"/>
    </source>
</evidence>
<dbReference type="OrthoDB" id="2190159at2759"/>
<dbReference type="OMA" id="CEMRPQQ"/>
<dbReference type="GO" id="GO:0006612">
    <property type="term" value="P:protein targeting to membrane"/>
    <property type="evidence" value="ECO:0000318"/>
    <property type="project" value="GO_Central"/>
</dbReference>
<dbReference type="STRING" id="6412.T1EEG7"/>
<organism evidence="9 10">
    <name type="scientific">Helobdella robusta</name>
    <name type="common">Californian leech</name>
    <dbReference type="NCBI Taxonomy" id="6412"/>
    <lineage>
        <taxon>Eukaryota</taxon>
        <taxon>Metazoa</taxon>
        <taxon>Spiralia</taxon>
        <taxon>Lophotrochozoa</taxon>
        <taxon>Annelida</taxon>
        <taxon>Clitellata</taxon>
        <taxon>Hirudinea</taxon>
        <taxon>Rhynchobdellida</taxon>
        <taxon>Glossiphoniidae</taxon>
        <taxon>Helobdella</taxon>
    </lineage>
</organism>
<dbReference type="Pfam" id="PF10256">
    <property type="entry name" value="Erf4"/>
    <property type="match status" value="1"/>
</dbReference>
<keyword evidence="5" id="KW-0256">Endoplasmic reticulum</keyword>
<dbReference type="FunCoup" id="T1EEG7">
    <property type="interactions" value="920"/>
</dbReference>
<dbReference type="EMBL" id="KB097639">
    <property type="protein sequence ID" value="ESN92968.1"/>
    <property type="molecule type" value="Genomic_DNA"/>
</dbReference>
<dbReference type="RefSeq" id="XP_009029243.1">
    <property type="nucleotide sequence ID" value="XM_009030995.1"/>
</dbReference>
<dbReference type="PANTHER" id="PTHR13254">
    <property type="entry name" value="GOLGI AUTOANTIGEN, GOLGIN SUBFAMILY A, 7"/>
    <property type="match status" value="1"/>
</dbReference>
<dbReference type="eggNOG" id="KOG4069">
    <property type="taxonomic scope" value="Eukaryota"/>
</dbReference>
<dbReference type="KEGG" id="hro:HELRODRAFT_108199"/>
<dbReference type="InParanoid" id="T1EEG7"/>
<dbReference type="GeneID" id="20194969"/>
<reference evidence="8 10" key="2">
    <citation type="journal article" date="2013" name="Nature">
        <title>Insights into bilaterian evolution from three spiralian genomes.</title>
        <authorList>
            <person name="Simakov O."/>
            <person name="Marletaz F."/>
            <person name="Cho S.J."/>
            <person name="Edsinger-Gonzales E."/>
            <person name="Havlak P."/>
            <person name="Hellsten U."/>
            <person name="Kuo D.H."/>
            <person name="Larsson T."/>
            <person name="Lv J."/>
            <person name="Arendt D."/>
            <person name="Savage R."/>
            <person name="Osoegawa K."/>
            <person name="de Jong P."/>
            <person name="Grimwood J."/>
            <person name="Chapman J.A."/>
            <person name="Shapiro H."/>
            <person name="Aerts A."/>
            <person name="Otillar R.P."/>
            <person name="Terry A.Y."/>
            <person name="Boore J.L."/>
            <person name="Grigoriev I.V."/>
            <person name="Lindberg D.R."/>
            <person name="Seaver E.C."/>
            <person name="Weisblat D.A."/>
            <person name="Putnam N.H."/>
            <person name="Rokhsar D.S."/>
        </authorList>
    </citation>
    <scope>NUCLEOTIDE SEQUENCE</scope>
</reference>
<reference evidence="9" key="3">
    <citation type="submission" date="2015-06" db="UniProtKB">
        <authorList>
            <consortium name="EnsemblMetazoa"/>
        </authorList>
    </citation>
    <scope>IDENTIFICATION</scope>
</reference>